<dbReference type="Proteomes" id="UP000062255">
    <property type="component" value="Chromosome"/>
</dbReference>
<dbReference type="CDD" id="cd07067">
    <property type="entry name" value="HP_PGM_like"/>
    <property type="match status" value="1"/>
</dbReference>
<accession>A0A0K0X410</accession>
<dbReference type="InterPro" id="IPR013078">
    <property type="entry name" value="His_Pase_superF_clade-1"/>
</dbReference>
<dbReference type="STRING" id="134601.AFA91_10330"/>
<dbReference type="SMART" id="SM00855">
    <property type="entry name" value="PGAM"/>
    <property type="match status" value="1"/>
</dbReference>
<dbReference type="InterPro" id="IPR029033">
    <property type="entry name" value="His_PPase_superfam"/>
</dbReference>
<gene>
    <name evidence="1" type="ORF">AFA91_10330</name>
</gene>
<evidence type="ECO:0000313" key="2">
    <source>
        <dbReference type="Proteomes" id="UP000062255"/>
    </source>
</evidence>
<dbReference type="GO" id="GO:0016791">
    <property type="term" value="F:phosphatase activity"/>
    <property type="evidence" value="ECO:0007669"/>
    <property type="project" value="TreeGrafter"/>
</dbReference>
<dbReference type="PATRIC" id="fig|134601.6.peg.2154"/>
<dbReference type="RefSeq" id="WP_049744633.1">
    <property type="nucleotide sequence ID" value="NZ_CP012150.1"/>
</dbReference>
<name>A0A0K0X410_MYCGD</name>
<dbReference type="Gene3D" id="3.40.50.1240">
    <property type="entry name" value="Phosphoglycerate mutase-like"/>
    <property type="match status" value="1"/>
</dbReference>
<evidence type="ECO:0000313" key="1">
    <source>
        <dbReference type="EMBL" id="AKS32205.1"/>
    </source>
</evidence>
<reference evidence="1 2" key="1">
    <citation type="submission" date="2015-07" db="EMBL/GenBank/DDBJ databases">
        <title>Complete genome sequence of Mycobacterium goodii X7B, a facultative thermophilic biodesulfurizing bacterium.</title>
        <authorList>
            <person name="Yu B."/>
            <person name="Li F."/>
            <person name="Xu P."/>
        </authorList>
    </citation>
    <scope>NUCLEOTIDE SEQUENCE [LARGE SCALE GENOMIC DNA]</scope>
    <source>
        <strain evidence="1 2">X7B</strain>
    </source>
</reference>
<dbReference type="PANTHER" id="PTHR48100">
    <property type="entry name" value="BROAD-SPECIFICITY PHOSPHATASE YOR283W-RELATED"/>
    <property type="match status" value="1"/>
</dbReference>
<dbReference type="KEGG" id="mgo:AFA91_10330"/>
<dbReference type="OrthoDB" id="7502553at2"/>
<dbReference type="EMBL" id="CP012150">
    <property type="protein sequence ID" value="AKS32205.1"/>
    <property type="molecule type" value="Genomic_DNA"/>
</dbReference>
<dbReference type="InterPro" id="IPR050275">
    <property type="entry name" value="PGM_Phosphatase"/>
</dbReference>
<dbReference type="Pfam" id="PF00300">
    <property type="entry name" value="His_Phos_1"/>
    <property type="match status" value="1"/>
</dbReference>
<organism evidence="1 2">
    <name type="scientific">Mycolicibacterium goodii</name>
    <name type="common">Mycobacterium goodii</name>
    <dbReference type="NCBI Taxonomy" id="134601"/>
    <lineage>
        <taxon>Bacteria</taxon>
        <taxon>Bacillati</taxon>
        <taxon>Actinomycetota</taxon>
        <taxon>Actinomycetes</taxon>
        <taxon>Mycobacteriales</taxon>
        <taxon>Mycobacteriaceae</taxon>
        <taxon>Mycolicibacterium</taxon>
    </lineage>
</organism>
<sequence>MSEVVRLSLVSHAMTDALAAGRFPADEPLNELGHRQTGTVDISASGTGQIGASGTGQIGASGTVLCGPEKRTVQTAELLGLSAEVRPELADLDCGGWRGKPLGAVEPADLAVWLTEPTRAPHGGESIVELIERVRRWMQTVSTRRGRLVAVTHPAVIRAAVLVALDAPPKSFWRIDIAPVSRTVLHHRAGAWTLRSG</sequence>
<dbReference type="AlphaFoldDB" id="A0A0K0X410"/>
<proteinExistence type="predicted"/>
<dbReference type="SUPFAM" id="SSF53254">
    <property type="entry name" value="Phosphoglycerate mutase-like"/>
    <property type="match status" value="1"/>
</dbReference>
<protein>
    <submittedName>
        <fullName evidence="1">Histidine phosphatase</fullName>
    </submittedName>
</protein>